<dbReference type="EMBL" id="JAHLFJ010000078">
    <property type="protein sequence ID" value="MBU3856548.1"/>
    <property type="molecule type" value="Genomic_DNA"/>
</dbReference>
<reference evidence="2" key="1">
    <citation type="journal article" date="2021" name="PeerJ">
        <title>Extensive microbial diversity within the chicken gut microbiome revealed by metagenomics and culture.</title>
        <authorList>
            <person name="Gilroy R."/>
            <person name="Ravi A."/>
            <person name="Getino M."/>
            <person name="Pursley I."/>
            <person name="Horton D.L."/>
            <person name="Alikhan N.F."/>
            <person name="Baker D."/>
            <person name="Gharbi K."/>
            <person name="Hall N."/>
            <person name="Watson M."/>
            <person name="Adriaenssens E.M."/>
            <person name="Foster-Nyarko E."/>
            <person name="Jarju S."/>
            <person name="Secka A."/>
            <person name="Antonio M."/>
            <person name="Oren A."/>
            <person name="Chaudhuri R.R."/>
            <person name="La Ragione R."/>
            <person name="Hildebrand F."/>
            <person name="Pallen M.J."/>
        </authorList>
    </citation>
    <scope>NUCLEOTIDE SEQUENCE</scope>
    <source>
        <strain evidence="2">8470</strain>
    </source>
</reference>
<name>A0A948TNC5_9BACT</name>
<sequence length="485" mass="56354">MRKQFLTILLLCLFHPLVYGNNVHVSFLFDEPIRLFIYKPVDGLYNSVYAHDTLDVRAGLPADYDLHVDDISILSLKFPDRIGHEILYVAPNDTLHVYRKKGVLSVKGGNEMINNYCSRFLYRDKELVFRKNVQKYLKRFVDADNFSGVSPDNIPCMQITPSYERELENDRSRFGEILRRELKYGETEVLADELLKAKDSVQSRASLARIDFLVDSLYRSCPVEGDFHRHHASVYFIYYYRYMYSQLDEAERNRVKSELAGCKLTYEPDFMLASPSDILSELFTHFMFQLIFHIDGFDNDSVLAYIHRRFPDSESYAICKREYESYKAKNSTAQVMSCSPSSLEALCSCEELDGKFVLVDLWATWCVPCMMEFGYKDQVDNMLSQFYNQVSMVYVSIDSNEEKWRSRIEGQLSGLHLLASKELWADIQSKVYGGSSTPIPRYFLLSPRGELLNADLTRPSHGVERMQQEIRDGMKLFIKQVSKKE</sequence>
<dbReference type="AlphaFoldDB" id="A0A948TNC5"/>
<feature type="domain" description="Thioredoxin" evidence="1">
    <location>
        <begin position="304"/>
        <end position="475"/>
    </location>
</feature>
<proteinExistence type="predicted"/>
<organism evidence="2 3">
    <name type="scientific">Candidatus Phocaeicola excrementipullorum</name>
    <dbReference type="NCBI Taxonomy" id="2838731"/>
    <lineage>
        <taxon>Bacteria</taxon>
        <taxon>Pseudomonadati</taxon>
        <taxon>Bacteroidota</taxon>
        <taxon>Bacteroidia</taxon>
        <taxon>Bacteroidales</taxon>
        <taxon>Bacteroidaceae</taxon>
        <taxon>Phocaeicola</taxon>
    </lineage>
</organism>
<dbReference type="InterPro" id="IPR012336">
    <property type="entry name" value="Thioredoxin-like_fold"/>
</dbReference>
<gene>
    <name evidence="2" type="ORF">H9928_08350</name>
</gene>
<reference evidence="2" key="2">
    <citation type="submission" date="2021-04" db="EMBL/GenBank/DDBJ databases">
        <authorList>
            <person name="Gilroy R."/>
        </authorList>
    </citation>
    <scope>NUCLEOTIDE SEQUENCE</scope>
    <source>
        <strain evidence="2">8470</strain>
    </source>
</reference>
<evidence type="ECO:0000313" key="2">
    <source>
        <dbReference type="EMBL" id="MBU3856548.1"/>
    </source>
</evidence>
<protein>
    <recommendedName>
        <fullName evidence="1">Thioredoxin domain-containing protein</fullName>
    </recommendedName>
</protein>
<dbReference type="PROSITE" id="PS51352">
    <property type="entry name" value="THIOREDOXIN_2"/>
    <property type="match status" value="1"/>
</dbReference>
<dbReference type="Pfam" id="PF13905">
    <property type="entry name" value="Thioredoxin_8"/>
    <property type="match status" value="1"/>
</dbReference>
<evidence type="ECO:0000259" key="1">
    <source>
        <dbReference type="PROSITE" id="PS51352"/>
    </source>
</evidence>
<comment type="caution">
    <text evidence="2">The sequence shown here is derived from an EMBL/GenBank/DDBJ whole genome shotgun (WGS) entry which is preliminary data.</text>
</comment>
<dbReference type="Gene3D" id="3.40.30.10">
    <property type="entry name" value="Glutaredoxin"/>
    <property type="match status" value="1"/>
</dbReference>
<evidence type="ECO:0000313" key="3">
    <source>
        <dbReference type="Proteomes" id="UP000784286"/>
    </source>
</evidence>
<dbReference type="Proteomes" id="UP000784286">
    <property type="component" value="Unassembled WGS sequence"/>
</dbReference>
<dbReference type="InterPro" id="IPR036249">
    <property type="entry name" value="Thioredoxin-like_sf"/>
</dbReference>
<dbReference type="SUPFAM" id="SSF52833">
    <property type="entry name" value="Thioredoxin-like"/>
    <property type="match status" value="1"/>
</dbReference>
<dbReference type="InterPro" id="IPR013766">
    <property type="entry name" value="Thioredoxin_domain"/>
</dbReference>
<accession>A0A948TNC5</accession>